<evidence type="ECO:0000313" key="3">
    <source>
        <dbReference type="EMBL" id="SPX60964.1"/>
    </source>
</evidence>
<protein>
    <submittedName>
        <fullName evidence="2">Uncharacterized protein</fullName>
    </submittedName>
</protein>
<dbReference type="InterPro" id="IPR010982">
    <property type="entry name" value="Lambda_DNA-bd_dom_sf"/>
</dbReference>
<name>A0A0W0TMJ9_9GAMM</name>
<reference evidence="2 4" key="1">
    <citation type="submission" date="2015-11" db="EMBL/GenBank/DDBJ databases">
        <title>Genomic analysis of 38 Legionella species identifies large and diverse effector repertoires.</title>
        <authorList>
            <person name="Burstein D."/>
            <person name="Amaro F."/>
            <person name="Zusman T."/>
            <person name="Lifshitz Z."/>
            <person name="Cohen O."/>
            <person name="Gilbert J.A."/>
            <person name="Pupko T."/>
            <person name="Shuman H.A."/>
            <person name="Segal G."/>
        </authorList>
    </citation>
    <scope>NUCLEOTIDE SEQUENCE [LARGE SCALE GENOMIC DNA]</scope>
    <source>
        <strain evidence="2 4">WO-44C</strain>
    </source>
</reference>
<evidence type="ECO:0000313" key="4">
    <source>
        <dbReference type="Proteomes" id="UP000054698"/>
    </source>
</evidence>
<dbReference type="STRING" id="453.Lfee_1714"/>
<dbReference type="AlphaFoldDB" id="A0A0W0TMJ9"/>
<organism evidence="2 4">
    <name type="scientific">Legionella feeleii</name>
    <dbReference type="NCBI Taxonomy" id="453"/>
    <lineage>
        <taxon>Bacteria</taxon>
        <taxon>Pseudomonadati</taxon>
        <taxon>Pseudomonadota</taxon>
        <taxon>Gammaproteobacteria</taxon>
        <taxon>Legionellales</taxon>
        <taxon>Legionellaceae</taxon>
        <taxon>Legionella</taxon>
    </lineage>
</organism>
<dbReference type="Proteomes" id="UP000054698">
    <property type="component" value="Unassembled WGS sequence"/>
</dbReference>
<evidence type="ECO:0000313" key="5">
    <source>
        <dbReference type="Proteomes" id="UP000251942"/>
    </source>
</evidence>
<dbReference type="EMBL" id="UASS01000013">
    <property type="protein sequence ID" value="SPX60964.1"/>
    <property type="molecule type" value="Genomic_DNA"/>
</dbReference>
<dbReference type="PATRIC" id="fig|453.4.peg.1886"/>
<dbReference type="OrthoDB" id="5640963at2"/>
<evidence type="ECO:0000313" key="2">
    <source>
        <dbReference type="EMBL" id="KTC96802.1"/>
    </source>
</evidence>
<proteinExistence type="predicted"/>
<feature type="region of interest" description="Disordered" evidence="1">
    <location>
        <begin position="76"/>
        <end position="101"/>
    </location>
</feature>
<evidence type="ECO:0000256" key="1">
    <source>
        <dbReference type="SAM" id="MobiDB-lite"/>
    </source>
</evidence>
<keyword evidence="4" id="KW-1185">Reference proteome</keyword>
<gene>
    <name evidence="2" type="ORF">Lfee_1714</name>
    <name evidence="3" type="ORF">NCTC12022_01701</name>
</gene>
<accession>A0A0W0TMJ9</accession>
<dbReference type="GO" id="GO:0003677">
    <property type="term" value="F:DNA binding"/>
    <property type="evidence" value="ECO:0007669"/>
    <property type="project" value="InterPro"/>
</dbReference>
<reference evidence="3 5" key="2">
    <citation type="submission" date="2018-06" db="EMBL/GenBank/DDBJ databases">
        <authorList>
            <consortium name="Pathogen Informatics"/>
            <person name="Doyle S."/>
        </authorList>
    </citation>
    <scope>NUCLEOTIDE SEQUENCE [LARGE SCALE GENOMIC DNA]</scope>
    <source>
        <strain evidence="3 5">NCTC12022</strain>
    </source>
</reference>
<dbReference type="Gene3D" id="1.10.260.40">
    <property type="entry name" value="lambda repressor-like DNA-binding domains"/>
    <property type="match status" value="1"/>
</dbReference>
<dbReference type="EMBL" id="LNYB01000080">
    <property type="protein sequence ID" value="KTC96802.1"/>
    <property type="molecule type" value="Genomic_DNA"/>
</dbReference>
<sequence length="101" mass="11307">MNSKVFSQRFNRELSLLGFPEELAEKTKAVAKVFGVTRHLANAMIFGHLLPPAEQLDKIAEVLEVCPKWLSGMTDRKKAYPGRETETGGRETETGRETESV</sequence>
<dbReference type="RefSeq" id="WP_058445819.1">
    <property type="nucleotide sequence ID" value="NZ_CAAAHT010000002.1"/>
</dbReference>
<dbReference type="Proteomes" id="UP000251942">
    <property type="component" value="Unassembled WGS sequence"/>
</dbReference>